<reference evidence="1" key="2">
    <citation type="submission" date="2023-06" db="EMBL/GenBank/DDBJ databases">
        <authorList>
            <consortium name="Lawrence Berkeley National Laboratory"/>
            <person name="Haridas S."/>
            <person name="Hensen N."/>
            <person name="Bonometti L."/>
            <person name="Westerberg I."/>
            <person name="Brannstrom I.O."/>
            <person name="Guillou S."/>
            <person name="Cros-Aarteil S."/>
            <person name="Calhoun S."/>
            <person name="Kuo A."/>
            <person name="Mondo S."/>
            <person name="Pangilinan J."/>
            <person name="Riley R."/>
            <person name="LaButti K."/>
            <person name="Andreopoulos B."/>
            <person name="Lipzen A."/>
            <person name="Chen C."/>
            <person name="Yanf M."/>
            <person name="Daum C."/>
            <person name="Ng V."/>
            <person name="Clum A."/>
            <person name="Steindorff A."/>
            <person name="Ohm R."/>
            <person name="Martin F."/>
            <person name="Silar P."/>
            <person name="Natvig D."/>
            <person name="Lalanne C."/>
            <person name="Gautier V."/>
            <person name="Ament-velasquez S.L."/>
            <person name="Kruys A."/>
            <person name="Hutchinson M.I."/>
            <person name="Powell A.J."/>
            <person name="Barry K."/>
            <person name="Miller A.N."/>
            <person name="Grigoriev I.V."/>
            <person name="Debuchy R."/>
            <person name="Gladieux P."/>
            <person name="Thoren M.H."/>
            <person name="Johannesson H."/>
        </authorList>
    </citation>
    <scope>NUCLEOTIDE SEQUENCE</scope>
    <source>
        <strain evidence="1">CBS 232.78</strain>
    </source>
</reference>
<protein>
    <submittedName>
        <fullName evidence="1">Uncharacterized protein</fullName>
    </submittedName>
</protein>
<accession>A0AAE0N230</accession>
<evidence type="ECO:0000313" key="2">
    <source>
        <dbReference type="Proteomes" id="UP001285441"/>
    </source>
</evidence>
<evidence type="ECO:0000313" key="1">
    <source>
        <dbReference type="EMBL" id="KAK3366599.1"/>
    </source>
</evidence>
<organism evidence="1 2">
    <name type="scientific">Podospora didyma</name>
    <dbReference type="NCBI Taxonomy" id="330526"/>
    <lineage>
        <taxon>Eukaryota</taxon>
        <taxon>Fungi</taxon>
        <taxon>Dikarya</taxon>
        <taxon>Ascomycota</taxon>
        <taxon>Pezizomycotina</taxon>
        <taxon>Sordariomycetes</taxon>
        <taxon>Sordariomycetidae</taxon>
        <taxon>Sordariales</taxon>
        <taxon>Podosporaceae</taxon>
        <taxon>Podospora</taxon>
    </lineage>
</organism>
<gene>
    <name evidence="1" type="ORF">B0H63DRAFT_405400</name>
</gene>
<dbReference type="Proteomes" id="UP001285441">
    <property type="component" value="Unassembled WGS sequence"/>
</dbReference>
<keyword evidence="2" id="KW-1185">Reference proteome</keyword>
<feature type="non-terminal residue" evidence="1">
    <location>
        <position position="1"/>
    </location>
</feature>
<comment type="caution">
    <text evidence="1">The sequence shown here is derived from an EMBL/GenBank/DDBJ whole genome shotgun (WGS) entry which is preliminary data.</text>
</comment>
<dbReference type="AlphaFoldDB" id="A0AAE0N230"/>
<name>A0AAE0N230_9PEZI</name>
<reference evidence="1" key="1">
    <citation type="journal article" date="2023" name="Mol. Phylogenet. Evol.">
        <title>Genome-scale phylogeny and comparative genomics of the fungal order Sordariales.</title>
        <authorList>
            <person name="Hensen N."/>
            <person name="Bonometti L."/>
            <person name="Westerberg I."/>
            <person name="Brannstrom I.O."/>
            <person name="Guillou S."/>
            <person name="Cros-Aarteil S."/>
            <person name="Calhoun S."/>
            <person name="Haridas S."/>
            <person name="Kuo A."/>
            <person name="Mondo S."/>
            <person name="Pangilinan J."/>
            <person name="Riley R."/>
            <person name="LaButti K."/>
            <person name="Andreopoulos B."/>
            <person name="Lipzen A."/>
            <person name="Chen C."/>
            <person name="Yan M."/>
            <person name="Daum C."/>
            <person name="Ng V."/>
            <person name="Clum A."/>
            <person name="Steindorff A."/>
            <person name="Ohm R.A."/>
            <person name="Martin F."/>
            <person name="Silar P."/>
            <person name="Natvig D.O."/>
            <person name="Lalanne C."/>
            <person name="Gautier V."/>
            <person name="Ament-Velasquez S.L."/>
            <person name="Kruys A."/>
            <person name="Hutchinson M.I."/>
            <person name="Powell A.J."/>
            <person name="Barry K."/>
            <person name="Miller A.N."/>
            <person name="Grigoriev I.V."/>
            <person name="Debuchy R."/>
            <person name="Gladieux P."/>
            <person name="Hiltunen Thoren M."/>
            <person name="Johannesson H."/>
        </authorList>
    </citation>
    <scope>NUCLEOTIDE SEQUENCE</scope>
    <source>
        <strain evidence="1">CBS 232.78</strain>
    </source>
</reference>
<sequence>VQPAAYSIAILRSYRRINLEIQNSWLSKILVVFLDPWTMFAKLNSLPLEVLSSLKQVHFVIDN</sequence>
<dbReference type="EMBL" id="JAULSW010000012">
    <property type="protein sequence ID" value="KAK3366599.1"/>
    <property type="molecule type" value="Genomic_DNA"/>
</dbReference>
<proteinExistence type="predicted"/>